<name>A0AAV9Z2X1_9AGAR</name>
<accession>A0AAV9Z2X1</accession>
<feature type="region of interest" description="Disordered" evidence="1">
    <location>
        <begin position="56"/>
        <end position="107"/>
    </location>
</feature>
<evidence type="ECO:0000313" key="3">
    <source>
        <dbReference type="Proteomes" id="UP001362999"/>
    </source>
</evidence>
<reference evidence="2 3" key="1">
    <citation type="journal article" date="2024" name="J Genomics">
        <title>Draft genome sequencing and assembly of Favolaschia claudopus CIRM-BRFM 2984 isolated from oak limbs.</title>
        <authorList>
            <person name="Navarro D."/>
            <person name="Drula E."/>
            <person name="Chaduli D."/>
            <person name="Cazenave R."/>
            <person name="Ahrendt S."/>
            <person name="Wang J."/>
            <person name="Lipzen A."/>
            <person name="Daum C."/>
            <person name="Barry K."/>
            <person name="Grigoriev I.V."/>
            <person name="Favel A."/>
            <person name="Rosso M.N."/>
            <person name="Martin F."/>
        </authorList>
    </citation>
    <scope>NUCLEOTIDE SEQUENCE [LARGE SCALE GENOMIC DNA]</scope>
    <source>
        <strain evidence="2 3">CIRM-BRFM 2984</strain>
    </source>
</reference>
<organism evidence="2 3">
    <name type="scientific">Favolaschia claudopus</name>
    <dbReference type="NCBI Taxonomy" id="2862362"/>
    <lineage>
        <taxon>Eukaryota</taxon>
        <taxon>Fungi</taxon>
        <taxon>Dikarya</taxon>
        <taxon>Basidiomycota</taxon>
        <taxon>Agaricomycotina</taxon>
        <taxon>Agaricomycetes</taxon>
        <taxon>Agaricomycetidae</taxon>
        <taxon>Agaricales</taxon>
        <taxon>Marasmiineae</taxon>
        <taxon>Mycenaceae</taxon>
        <taxon>Favolaschia</taxon>
    </lineage>
</organism>
<evidence type="ECO:0000256" key="1">
    <source>
        <dbReference type="SAM" id="MobiDB-lite"/>
    </source>
</evidence>
<keyword evidence="3" id="KW-1185">Reference proteome</keyword>
<dbReference type="EMBL" id="JAWWNJ010000231">
    <property type="protein sequence ID" value="KAK6969236.1"/>
    <property type="molecule type" value="Genomic_DNA"/>
</dbReference>
<comment type="caution">
    <text evidence="2">The sequence shown here is derived from an EMBL/GenBank/DDBJ whole genome shotgun (WGS) entry which is preliminary data.</text>
</comment>
<gene>
    <name evidence="2" type="ORF">R3P38DRAFT_3243851</name>
</gene>
<sequence>MPTERVVSGHALKHLRCFAALHTLSIGMYATRLSPGRRNHHRARCFLAANRVATHALRSRPQTPTRDSPRARTTLPETTHPHALPRRNRSPTLDLPWLHTSRSGRTSSTVPYVGHSLITDARLSRRALFHFTGTFFNLIKISTAMENG</sequence>
<dbReference type="Proteomes" id="UP001362999">
    <property type="component" value="Unassembled WGS sequence"/>
</dbReference>
<protein>
    <submittedName>
        <fullName evidence="2">Uncharacterized protein</fullName>
    </submittedName>
</protein>
<evidence type="ECO:0000313" key="2">
    <source>
        <dbReference type="EMBL" id="KAK6969236.1"/>
    </source>
</evidence>
<dbReference type="AlphaFoldDB" id="A0AAV9Z2X1"/>
<proteinExistence type="predicted"/>